<gene>
    <name evidence="1" type="ORF">BDM02DRAFT_3119220</name>
</gene>
<proteinExistence type="predicted"/>
<reference evidence="1" key="2">
    <citation type="journal article" date="2020" name="Nat. Commun.">
        <title>Large-scale genome sequencing of mycorrhizal fungi provides insights into the early evolution of symbiotic traits.</title>
        <authorList>
            <person name="Miyauchi S."/>
            <person name="Kiss E."/>
            <person name="Kuo A."/>
            <person name="Drula E."/>
            <person name="Kohler A."/>
            <person name="Sanchez-Garcia M."/>
            <person name="Morin E."/>
            <person name="Andreopoulos B."/>
            <person name="Barry K.W."/>
            <person name="Bonito G."/>
            <person name="Buee M."/>
            <person name="Carver A."/>
            <person name="Chen C."/>
            <person name="Cichocki N."/>
            <person name="Clum A."/>
            <person name="Culley D."/>
            <person name="Crous P.W."/>
            <person name="Fauchery L."/>
            <person name="Girlanda M."/>
            <person name="Hayes R.D."/>
            <person name="Keri Z."/>
            <person name="LaButti K."/>
            <person name="Lipzen A."/>
            <person name="Lombard V."/>
            <person name="Magnuson J."/>
            <person name="Maillard F."/>
            <person name="Murat C."/>
            <person name="Nolan M."/>
            <person name="Ohm R.A."/>
            <person name="Pangilinan J."/>
            <person name="Pereira M.F."/>
            <person name="Perotto S."/>
            <person name="Peter M."/>
            <person name="Pfister S."/>
            <person name="Riley R."/>
            <person name="Sitrit Y."/>
            <person name="Stielow J.B."/>
            <person name="Szollosi G."/>
            <person name="Zifcakova L."/>
            <person name="Stursova M."/>
            <person name="Spatafora J.W."/>
            <person name="Tedersoo L."/>
            <person name="Vaario L.M."/>
            <person name="Yamada A."/>
            <person name="Yan M."/>
            <person name="Wang P."/>
            <person name="Xu J."/>
            <person name="Bruns T."/>
            <person name="Baldrian P."/>
            <person name="Vilgalys R."/>
            <person name="Dunand C."/>
            <person name="Henrissat B."/>
            <person name="Grigoriev I.V."/>
            <person name="Hibbett D."/>
            <person name="Nagy L.G."/>
            <person name="Martin F.M."/>
        </authorList>
    </citation>
    <scope>NUCLEOTIDE SEQUENCE</scope>
    <source>
        <strain evidence="1">P2</strain>
    </source>
</reference>
<sequence>MWFTTFVVFLGLMSDTLVYSIIIPIIPFRLQGLRYHHISSRLGWLLFAYSAGLVISTPPLASYSERYKNRQVPLILALVALILSQLFLMFARRFWLMCVARIIQGISSSGVMTAGLALLCDATPKKHIGRQLGIGMAGFSVGLVVGPPVSGALYSKFGYRAPFYFGMAFAGLDLIARLLVIERKHAIPWGIDPAADPDEARAKRQNPGNDSQALLIPGIASQSVGSLNPPTVAGVRTAQSSEIPITQPAPVDDAAQQIITPLDVLLRLVTSPRAVVCIFSTFVYGLVYSGQESVLVLHLAHTYHLDAYKSGLAFIAAVVPTLLSMPLTGYFADNKGAEWVSFLALLLGIPWWGVITLRGSLAQFLTIYAFETLFTSGLVSPLMTELAAVSRTIEGVGYAHVYGSFNLAFGVGSSVGPVLCGQIYDNVRHAWTVISLITVGLLAVCLVLSITFTGDRPLLQRVFGPFFQQKGGLVDVLGMKVLKDVSLSERRGQPEPYPGTPSIPVPQPTYGRV</sequence>
<dbReference type="EMBL" id="MU118068">
    <property type="protein sequence ID" value="KAF9646088.1"/>
    <property type="molecule type" value="Genomic_DNA"/>
</dbReference>
<organism evidence="1 2">
    <name type="scientific">Thelephora ganbajun</name>
    <name type="common">Ganba fungus</name>
    <dbReference type="NCBI Taxonomy" id="370292"/>
    <lineage>
        <taxon>Eukaryota</taxon>
        <taxon>Fungi</taxon>
        <taxon>Dikarya</taxon>
        <taxon>Basidiomycota</taxon>
        <taxon>Agaricomycotina</taxon>
        <taxon>Agaricomycetes</taxon>
        <taxon>Thelephorales</taxon>
        <taxon>Thelephoraceae</taxon>
        <taxon>Thelephora</taxon>
    </lineage>
</organism>
<comment type="caution">
    <text evidence="1">The sequence shown here is derived from an EMBL/GenBank/DDBJ whole genome shotgun (WGS) entry which is preliminary data.</text>
</comment>
<reference evidence="1" key="1">
    <citation type="submission" date="2019-10" db="EMBL/GenBank/DDBJ databases">
        <authorList>
            <consortium name="DOE Joint Genome Institute"/>
            <person name="Kuo A."/>
            <person name="Miyauchi S."/>
            <person name="Kiss E."/>
            <person name="Drula E."/>
            <person name="Kohler A."/>
            <person name="Sanchez-Garcia M."/>
            <person name="Andreopoulos B."/>
            <person name="Barry K.W."/>
            <person name="Bonito G."/>
            <person name="Buee M."/>
            <person name="Carver A."/>
            <person name="Chen C."/>
            <person name="Cichocki N."/>
            <person name="Clum A."/>
            <person name="Culley D."/>
            <person name="Crous P.W."/>
            <person name="Fauchery L."/>
            <person name="Girlanda M."/>
            <person name="Hayes R."/>
            <person name="Keri Z."/>
            <person name="Labutti K."/>
            <person name="Lipzen A."/>
            <person name="Lombard V."/>
            <person name="Magnuson J."/>
            <person name="Maillard F."/>
            <person name="Morin E."/>
            <person name="Murat C."/>
            <person name="Nolan M."/>
            <person name="Ohm R."/>
            <person name="Pangilinan J."/>
            <person name="Pereira M."/>
            <person name="Perotto S."/>
            <person name="Peter M."/>
            <person name="Riley R."/>
            <person name="Sitrit Y."/>
            <person name="Stielow B."/>
            <person name="Szollosi G."/>
            <person name="Zifcakova L."/>
            <person name="Stursova M."/>
            <person name="Spatafora J.W."/>
            <person name="Tedersoo L."/>
            <person name="Vaario L.-M."/>
            <person name="Yamada A."/>
            <person name="Yan M."/>
            <person name="Wang P."/>
            <person name="Xu J."/>
            <person name="Bruns T."/>
            <person name="Baldrian P."/>
            <person name="Vilgalys R."/>
            <person name="Henrissat B."/>
            <person name="Grigoriev I.V."/>
            <person name="Hibbett D."/>
            <person name="Nagy L.G."/>
            <person name="Martin F.M."/>
        </authorList>
    </citation>
    <scope>NUCLEOTIDE SEQUENCE</scope>
    <source>
        <strain evidence="1">P2</strain>
    </source>
</reference>
<dbReference type="Proteomes" id="UP000886501">
    <property type="component" value="Unassembled WGS sequence"/>
</dbReference>
<evidence type="ECO:0000313" key="2">
    <source>
        <dbReference type="Proteomes" id="UP000886501"/>
    </source>
</evidence>
<keyword evidence="2" id="KW-1185">Reference proteome</keyword>
<name>A0ACB6Z9X8_THEGA</name>
<accession>A0ACB6Z9X8</accession>
<protein>
    <submittedName>
        <fullName evidence="1">MFS general substrate transporter</fullName>
    </submittedName>
</protein>
<evidence type="ECO:0000313" key="1">
    <source>
        <dbReference type="EMBL" id="KAF9646088.1"/>
    </source>
</evidence>